<sequence>MNTLLPKDGVYSCSECKELKNQYNLPYQLPKVEVRDGKVIGNVDEGHFCKPEVPNYPGHLIQDTNGKGKN</sequence>
<proteinExistence type="predicted"/>
<evidence type="ECO:0000313" key="1">
    <source>
        <dbReference type="Proteomes" id="UP000887540"/>
    </source>
</evidence>
<keyword evidence="1" id="KW-1185">Reference proteome</keyword>
<name>A0A914E6L2_9BILA</name>
<dbReference type="Proteomes" id="UP000887540">
    <property type="component" value="Unplaced"/>
</dbReference>
<dbReference type="WBParaSite" id="ACRNAN_scaffold611.g12466.t1">
    <property type="protein sequence ID" value="ACRNAN_scaffold611.g12466.t1"/>
    <property type="gene ID" value="ACRNAN_scaffold611.g12466"/>
</dbReference>
<reference evidence="2" key="1">
    <citation type="submission" date="2022-11" db="UniProtKB">
        <authorList>
            <consortium name="WormBaseParasite"/>
        </authorList>
    </citation>
    <scope>IDENTIFICATION</scope>
</reference>
<dbReference type="AlphaFoldDB" id="A0A914E6L2"/>
<accession>A0A914E6L2</accession>
<protein>
    <submittedName>
        <fullName evidence="2">Uncharacterized protein</fullName>
    </submittedName>
</protein>
<evidence type="ECO:0000313" key="2">
    <source>
        <dbReference type="WBParaSite" id="ACRNAN_scaffold611.g12466.t1"/>
    </source>
</evidence>
<organism evidence="1 2">
    <name type="scientific">Acrobeloides nanus</name>
    <dbReference type="NCBI Taxonomy" id="290746"/>
    <lineage>
        <taxon>Eukaryota</taxon>
        <taxon>Metazoa</taxon>
        <taxon>Ecdysozoa</taxon>
        <taxon>Nematoda</taxon>
        <taxon>Chromadorea</taxon>
        <taxon>Rhabditida</taxon>
        <taxon>Tylenchina</taxon>
        <taxon>Cephalobomorpha</taxon>
        <taxon>Cephaloboidea</taxon>
        <taxon>Cephalobidae</taxon>
        <taxon>Acrobeloides</taxon>
    </lineage>
</organism>